<accession>A0ABD3XR14</accession>
<dbReference type="EMBL" id="JBJQND010000001">
    <property type="protein sequence ID" value="KAL3888664.1"/>
    <property type="molecule type" value="Genomic_DNA"/>
</dbReference>
<proteinExistence type="predicted"/>
<comment type="caution">
    <text evidence="1">The sequence shown here is derived from an EMBL/GenBank/DDBJ whole genome shotgun (WGS) entry which is preliminary data.</text>
</comment>
<organism evidence="1 2">
    <name type="scientific">Sinanodonta woodiana</name>
    <name type="common">Chinese pond mussel</name>
    <name type="synonym">Anodonta woodiana</name>
    <dbReference type="NCBI Taxonomy" id="1069815"/>
    <lineage>
        <taxon>Eukaryota</taxon>
        <taxon>Metazoa</taxon>
        <taxon>Spiralia</taxon>
        <taxon>Lophotrochozoa</taxon>
        <taxon>Mollusca</taxon>
        <taxon>Bivalvia</taxon>
        <taxon>Autobranchia</taxon>
        <taxon>Heteroconchia</taxon>
        <taxon>Palaeoheterodonta</taxon>
        <taxon>Unionida</taxon>
        <taxon>Unionoidea</taxon>
        <taxon>Unionidae</taxon>
        <taxon>Unioninae</taxon>
        <taxon>Sinanodonta</taxon>
    </lineage>
</organism>
<evidence type="ECO:0000313" key="1">
    <source>
        <dbReference type="EMBL" id="KAL3888664.1"/>
    </source>
</evidence>
<evidence type="ECO:0000313" key="2">
    <source>
        <dbReference type="Proteomes" id="UP001634394"/>
    </source>
</evidence>
<protein>
    <submittedName>
        <fullName evidence="1">Uncharacterized protein</fullName>
    </submittedName>
</protein>
<keyword evidence="2" id="KW-1185">Reference proteome</keyword>
<gene>
    <name evidence="1" type="ORF">ACJMK2_001028</name>
</gene>
<dbReference type="Proteomes" id="UP001634394">
    <property type="component" value="Unassembled WGS sequence"/>
</dbReference>
<dbReference type="AlphaFoldDB" id="A0ABD3XR14"/>
<sequence>MTLSFITGHGPLTDAATLIVLLKVVRINKTDAKPVFTTEVDSWSPFHAFVLLRERKMLKIALKADVGVNFPMGKPEGLPGNCLPLHLSSVILRLTKTNTLAVKMLVCADTDLRQRGREYKHMASSDDTIANLSTCFLACSGKRRERKFRCKFISSALVIQVSLPKED</sequence>
<reference evidence="1 2" key="1">
    <citation type="submission" date="2024-11" db="EMBL/GenBank/DDBJ databases">
        <title>Chromosome-level genome assembly of the freshwater bivalve Anodonta woodiana.</title>
        <authorList>
            <person name="Chen X."/>
        </authorList>
    </citation>
    <scope>NUCLEOTIDE SEQUENCE [LARGE SCALE GENOMIC DNA]</scope>
    <source>
        <strain evidence="1">MN2024</strain>
        <tissue evidence="1">Gills</tissue>
    </source>
</reference>
<name>A0ABD3XR14_SINWO</name>